<dbReference type="RefSeq" id="WP_109462474.1">
    <property type="nucleotide sequence ID" value="NZ_QFBC01000041.1"/>
</dbReference>
<keyword evidence="2" id="KW-1185">Reference proteome</keyword>
<organism evidence="1 2">
    <name type="scientific">Metarhizobium album</name>
    <dbReference type="NCBI Taxonomy" id="2182425"/>
    <lineage>
        <taxon>Bacteria</taxon>
        <taxon>Pseudomonadati</taxon>
        <taxon>Pseudomonadota</taxon>
        <taxon>Alphaproteobacteria</taxon>
        <taxon>Hyphomicrobiales</taxon>
        <taxon>Rhizobiaceae</taxon>
        <taxon>Metarhizobium</taxon>
    </lineage>
</organism>
<name>A0A2U2DFH3_9HYPH</name>
<gene>
    <name evidence="1" type="ORF">DEM27_33065</name>
</gene>
<evidence type="ECO:0000313" key="1">
    <source>
        <dbReference type="EMBL" id="PWE52049.1"/>
    </source>
</evidence>
<reference evidence="1 2" key="1">
    <citation type="submission" date="2018-05" db="EMBL/GenBank/DDBJ databases">
        <title>The draft genome of strain NS-104.</title>
        <authorList>
            <person name="Hang P."/>
            <person name="Jiang J."/>
        </authorList>
    </citation>
    <scope>NUCLEOTIDE SEQUENCE [LARGE SCALE GENOMIC DNA]</scope>
    <source>
        <strain evidence="1 2">NS-104</strain>
    </source>
</reference>
<dbReference type="AlphaFoldDB" id="A0A2U2DFH3"/>
<dbReference type="Proteomes" id="UP000245252">
    <property type="component" value="Unassembled WGS sequence"/>
</dbReference>
<sequence length="95" mass="10325">MKTIPLTIELPAGPLLDAIGTHLAREARGVRPGTTQVPTNQLGSVNRLLDACRKLSEAVTRLENALGTRDERPARTRLETASKMVRTALSQLQNP</sequence>
<evidence type="ECO:0000313" key="2">
    <source>
        <dbReference type="Proteomes" id="UP000245252"/>
    </source>
</evidence>
<protein>
    <submittedName>
        <fullName evidence="1">Uncharacterized protein</fullName>
    </submittedName>
</protein>
<proteinExistence type="predicted"/>
<accession>A0A2U2DFH3</accession>
<dbReference type="EMBL" id="QFBC01000041">
    <property type="protein sequence ID" value="PWE52049.1"/>
    <property type="molecule type" value="Genomic_DNA"/>
</dbReference>
<comment type="caution">
    <text evidence="1">The sequence shown here is derived from an EMBL/GenBank/DDBJ whole genome shotgun (WGS) entry which is preliminary data.</text>
</comment>